<dbReference type="GO" id="GO:0061733">
    <property type="term" value="F:protein-lysine-acetyltransferase activity"/>
    <property type="evidence" value="ECO:0007669"/>
    <property type="project" value="TreeGrafter"/>
</dbReference>
<keyword evidence="6" id="KW-0862">Zinc</keyword>
<dbReference type="OrthoDB" id="428854at2759"/>
<gene>
    <name evidence="12" type="ORF">CYLTODRAFT_317886</name>
</gene>
<keyword evidence="8" id="KW-0131">Cell cycle</keyword>
<evidence type="ECO:0000256" key="2">
    <source>
        <dbReference type="ARBA" id="ARBA00005816"/>
    </source>
</evidence>
<keyword evidence="9" id="KW-0012">Acyltransferase</keyword>
<proteinExistence type="inferred from homology"/>
<evidence type="ECO:0000259" key="11">
    <source>
        <dbReference type="Pfam" id="PF13880"/>
    </source>
</evidence>
<feature type="non-terminal residue" evidence="12">
    <location>
        <position position="1"/>
    </location>
</feature>
<evidence type="ECO:0000256" key="7">
    <source>
        <dbReference type="ARBA" id="ARBA00023242"/>
    </source>
</evidence>
<evidence type="ECO:0000313" key="13">
    <source>
        <dbReference type="Proteomes" id="UP000054007"/>
    </source>
</evidence>
<dbReference type="GO" id="GO:0000785">
    <property type="term" value="C:chromatin"/>
    <property type="evidence" value="ECO:0007669"/>
    <property type="project" value="TreeGrafter"/>
</dbReference>
<dbReference type="GO" id="GO:0005634">
    <property type="term" value="C:nucleus"/>
    <property type="evidence" value="ECO:0007669"/>
    <property type="project" value="UniProtKB-SubCell"/>
</dbReference>
<dbReference type="InterPro" id="IPR028009">
    <property type="entry name" value="ESCO_Acetyltransf_dom"/>
</dbReference>
<sequence>QKKLTQLHFCIDNPIVRQCPICEFTYTKGAEQDESLHRTQCARVQKSLDWGREEAREADTAGVEEVASHVVLKDGTKGKIICMRAAATGKIGTKLSGIMEVVNCTVSAPPLSSDVLRESKIYLFLLPTSNKLKYTVAGCVVAQRIDTAMAVAAADAKGDLVTIDTGLFCHPTPIPTPLGIARLFVVKARRRKGIASKMLDVVVKTFVQGCVLDPKKGQVAFTQTTGDGLAVMRSWGGQNMRIYEE</sequence>
<dbReference type="Proteomes" id="UP000054007">
    <property type="component" value="Unassembled WGS sequence"/>
</dbReference>
<evidence type="ECO:0000256" key="5">
    <source>
        <dbReference type="ARBA" id="ARBA00022771"/>
    </source>
</evidence>
<evidence type="ECO:0000256" key="6">
    <source>
        <dbReference type="ARBA" id="ARBA00022833"/>
    </source>
</evidence>
<evidence type="ECO:0000256" key="3">
    <source>
        <dbReference type="ARBA" id="ARBA00022679"/>
    </source>
</evidence>
<accession>A0A0D7B3Y3</accession>
<feature type="domain" description="N-acetyltransferase ESCO acetyl-transferase" evidence="11">
    <location>
        <begin position="178"/>
        <end position="239"/>
    </location>
</feature>
<protein>
    <recommendedName>
        <fullName evidence="14">N-acetyltransferase ECO1</fullName>
    </recommendedName>
</protein>
<evidence type="ECO:0000313" key="12">
    <source>
        <dbReference type="EMBL" id="KIY64894.1"/>
    </source>
</evidence>
<dbReference type="EMBL" id="KN880614">
    <property type="protein sequence ID" value="KIY64894.1"/>
    <property type="molecule type" value="Genomic_DNA"/>
</dbReference>
<dbReference type="Pfam" id="PF13878">
    <property type="entry name" value="zf-C2H2_3"/>
    <property type="match status" value="1"/>
</dbReference>
<keyword evidence="13" id="KW-1185">Reference proteome</keyword>
<dbReference type="STRING" id="1314674.A0A0D7B3Y3"/>
<keyword evidence="7" id="KW-0539">Nucleus</keyword>
<dbReference type="Pfam" id="PF13880">
    <property type="entry name" value="Acetyltransf_13"/>
    <property type="match status" value="1"/>
</dbReference>
<organism evidence="12 13">
    <name type="scientific">Cylindrobasidium torrendii FP15055 ss-10</name>
    <dbReference type="NCBI Taxonomy" id="1314674"/>
    <lineage>
        <taxon>Eukaryota</taxon>
        <taxon>Fungi</taxon>
        <taxon>Dikarya</taxon>
        <taxon>Basidiomycota</taxon>
        <taxon>Agaricomycotina</taxon>
        <taxon>Agaricomycetes</taxon>
        <taxon>Agaricomycetidae</taxon>
        <taxon>Agaricales</taxon>
        <taxon>Marasmiineae</taxon>
        <taxon>Physalacriaceae</taxon>
        <taxon>Cylindrobasidium</taxon>
    </lineage>
</organism>
<feature type="domain" description="N-acetyltransferase ESCO zinc-finger" evidence="10">
    <location>
        <begin position="6"/>
        <end position="43"/>
    </location>
</feature>
<evidence type="ECO:0000259" key="10">
    <source>
        <dbReference type="Pfam" id="PF13878"/>
    </source>
</evidence>
<evidence type="ECO:0000256" key="4">
    <source>
        <dbReference type="ARBA" id="ARBA00022723"/>
    </source>
</evidence>
<name>A0A0D7B3Y3_9AGAR</name>
<keyword evidence="5" id="KW-0863">Zinc-finger</keyword>
<dbReference type="PANTHER" id="PTHR45884">
    <property type="entry name" value="N-ACETYLTRANSFERASE ECO"/>
    <property type="match status" value="1"/>
</dbReference>
<evidence type="ECO:0000256" key="8">
    <source>
        <dbReference type="ARBA" id="ARBA00023306"/>
    </source>
</evidence>
<evidence type="ECO:0008006" key="14">
    <source>
        <dbReference type="Google" id="ProtNLM"/>
    </source>
</evidence>
<reference evidence="12 13" key="1">
    <citation type="journal article" date="2015" name="Fungal Genet. Biol.">
        <title>Evolution of novel wood decay mechanisms in Agaricales revealed by the genome sequences of Fistulina hepatica and Cylindrobasidium torrendii.</title>
        <authorList>
            <person name="Floudas D."/>
            <person name="Held B.W."/>
            <person name="Riley R."/>
            <person name="Nagy L.G."/>
            <person name="Koehler G."/>
            <person name="Ransdell A.S."/>
            <person name="Younus H."/>
            <person name="Chow J."/>
            <person name="Chiniquy J."/>
            <person name="Lipzen A."/>
            <person name="Tritt A."/>
            <person name="Sun H."/>
            <person name="Haridas S."/>
            <person name="LaButti K."/>
            <person name="Ohm R.A."/>
            <person name="Kues U."/>
            <person name="Blanchette R.A."/>
            <person name="Grigoriev I.V."/>
            <person name="Minto R.E."/>
            <person name="Hibbett D.S."/>
        </authorList>
    </citation>
    <scope>NUCLEOTIDE SEQUENCE [LARGE SCALE GENOMIC DNA]</scope>
    <source>
        <strain evidence="12 13">FP15055 ss-10</strain>
    </source>
</reference>
<evidence type="ECO:0000256" key="9">
    <source>
        <dbReference type="ARBA" id="ARBA00023315"/>
    </source>
</evidence>
<comment type="subcellular location">
    <subcellularLocation>
        <location evidence="1">Nucleus</location>
    </subcellularLocation>
</comment>
<dbReference type="PANTHER" id="PTHR45884:SF2">
    <property type="entry name" value="N-ACETYLTRANSFERASE ECO"/>
    <property type="match status" value="1"/>
</dbReference>
<keyword evidence="4" id="KW-0479">Metal-binding</keyword>
<dbReference type="GO" id="GO:0007064">
    <property type="term" value="P:mitotic sister chromatid cohesion"/>
    <property type="evidence" value="ECO:0007669"/>
    <property type="project" value="TreeGrafter"/>
</dbReference>
<dbReference type="GO" id="GO:0008270">
    <property type="term" value="F:zinc ion binding"/>
    <property type="evidence" value="ECO:0007669"/>
    <property type="project" value="UniProtKB-KW"/>
</dbReference>
<feature type="non-terminal residue" evidence="12">
    <location>
        <position position="245"/>
    </location>
</feature>
<dbReference type="InterPro" id="IPR028005">
    <property type="entry name" value="AcTrfase_ESCO_Znf_dom"/>
</dbReference>
<dbReference type="AlphaFoldDB" id="A0A0D7B3Y3"/>
<keyword evidence="3" id="KW-0808">Transferase</keyword>
<comment type="similarity">
    <text evidence="2">Belongs to the acetyltransferase family. ECO subfamily.</text>
</comment>
<evidence type="ECO:0000256" key="1">
    <source>
        <dbReference type="ARBA" id="ARBA00004123"/>
    </source>
</evidence>